<sequence length="47" mass="4820">MATSYGNTPIMCSPNGGYKTSNAGRLTGYDVNGLKALLANAKAQGIK</sequence>
<reference evidence="2" key="2">
    <citation type="submission" date="2022-10" db="EMBL/GenBank/DDBJ databases">
        <title>The complete genomes of actinobacterial strains from the NBC collection.</title>
        <authorList>
            <person name="Joergensen T.S."/>
            <person name="Alvarez Arevalo M."/>
            <person name="Sterndorff E.B."/>
            <person name="Faurdal D."/>
            <person name="Vuksanovic O."/>
            <person name="Mourched A.-S."/>
            <person name="Charusanti P."/>
            <person name="Shaw S."/>
            <person name="Blin K."/>
            <person name="Weber T."/>
        </authorList>
    </citation>
    <scope>NUCLEOTIDE SEQUENCE</scope>
    <source>
        <strain evidence="2">NBC_01256</strain>
    </source>
</reference>
<protein>
    <submittedName>
        <fullName evidence="1">Uncharacterized protein</fullName>
    </submittedName>
</protein>
<accession>A0A640S700</accession>
<proteinExistence type="predicted"/>
<evidence type="ECO:0000313" key="1">
    <source>
        <dbReference type="EMBL" id="GFE06827.1"/>
    </source>
</evidence>
<name>A0A640S700_9ACTN</name>
<dbReference type="RefSeq" id="WP_246295798.1">
    <property type="nucleotide sequence ID" value="NZ_BAAATH010000006.1"/>
</dbReference>
<gene>
    <name evidence="2" type="ORF">OG727_06425</name>
    <name evidence="1" type="ORF">Scani_30950</name>
</gene>
<dbReference type="AlphaFoldDB" id="A0A640S700"/>
<evidence type="ECO:0000313" key="4">
    <source>
        <dbReference type="Proteomes" id="UP001432292"/>
    </source>
</evidence>
<dbReference type="Proteomes" id="UP001432292">
    <property type="component" value="Chromosome"/>
</dbReference>
<dbReference type="EMBL" id="CP108473">
    <property type="protein sequence ID" value="WUS21952.1"/>
    <property type="molecule type" value="Genomic_DNA"/>
</dbReference>
<reference evidence="1 3" key="1">
    <citation type="submission" date="2019-12" db="EMBL/GenBank/DDBJ databases">
        <title>Whole genome shotgun sequence of Streptomyces caniferus NBRC 15389.</title>
        <authorList>
            <person name="Ichikawa N."/>
            <person name="Kimura A."/>
            <person name="Kitahashi Y."/>
            <person name="Komaki H."/>
            <person name="Tamura T."/>
        </authorList>
    </citation>
    <scope>NUCLEOTIDE SEQUENCE [LARGE SCALE GENOMIC DNA]</scope>
    <source>
        <strain evidence="1 3">NBRC 15389</strain>
    </source>
</reference>
<organism evidence="1 3">
    <name type="scientific">Streptomyces caniferus</name>
    <dbReference type="NCBI Taxonomy" id="285557"/>
    <lineage>
        <taxon>Bacteria</taxon>
        <taxon>Bacillati</taxon>
        <taxon>Actinomycetota</taxon>
        <taxon>Actinomycetes</taxon>
        <taxon>Kitasatosporales</taxon>
        <taxon>Streptomycetaceae</taxon>
        <taxon>Streptomyces</taxon>
    </lineage>
</organism>
<dbReference type="EMBL" id="BLIN01000003">
    <property type="protein sequence ID" value="GFE06827.1"/>
    <property type="molecule type" value="Genomic_DNA"/>
</dbReference>
<keyword evidence="4" id="KW-1185">Reference proteome</keyword>
<evidence type="ECO:0000313" key="3">
    <source>
        <dbReference type="Proteomes" id="UP000435837"/>
    </source>
</evidence>
<dbReference type="Proteomes" id="UP000435837">
    <property type="component" value="Unassembled WGS sequence"/>
</dbReference>
<dbReference type="GeneID" id="96639484"/>
<evidence type="ECO:0000313" key="2">
    <source>
        <dbReference type="EMBL" id="WUS21952.1"/>
    </source>
</evidence>